<dbReference type="NCBIfam" id="TIGR01644">
    <property type="entry name" value="phage_P2_V"/>
    <property type="match status" value="1"/>
</dbReference>
<feature type="domain" description="Gp5/Type VI secretion system Vgr protein OB-fold" evidence="1">
    <location>
        <begin position="11"/>
        <end position="79"/>
    </location>
</feature>
<dbReference type="Pfam" id="PF04717">
    <property type="entry name" value="Phage_base_V"/>
    <property type="match status" value="1"/>
</dbReference>
<dbReference type="Gene3D" id="2.40.50.230">
    <property type="entry name" value="Gp5 N-terminal domain"/>
    <property type="match status" value="1"/>
</dbReference>
<dbReference type="RefSeq" id="WP_204520052.1">
    <property type="nucleotide sequence ID" value="NZ_JAFBEB010000022.1"/>
</dbReference>
<dbReference type="InterPro" id="IPR013046">
    <property type="entry name" value="GpV/Gp45"/>
</dbReference>
<sequence>MSVLKNMLRVGIVSSSNPANATVRVYFPDRDNLVSNELPVIFPHTLKTRHYSLPEVGESVICLFQGNGIQDGYCLGAIYSEVDLPPVQDKNLSGVWFEDGSHIYYDREHRRLYVKAVSDIYIDGNLHVSGQVYTGGST</sequence>
<dbReference type="AlphaFoldDB" id="A0A939BWA9"/>
<keyword evidence="3" id="KW-1185">Reference proteome</keyword>
<accession>A0A939BWA9</accession>
<protein>
    <submittedName>
        <fullName evidence="2">Phage baseplate assembly protein V</fullName>
    </submittedName>
</protein>
<dbReference type="Proteomes" id="UP000717624">
    <property type="component" value="Unassembled WGS sequence"/>
</dbReference>
<dbReference type="EMBL" id="JAFBEB010000022">
    <property type="protein sequence ID" value="MBM7592249.1"/>
    <property type="molecule type" value="Genomic_DNA"/>
</dbReference>
<comment type="caution">
    <text evidence="2">The sequence shown here is derived from an EMBL/GenBank/DDBJ whole genome shotgun (WGS) entry which is preliminary data.</text>
</comment>
<organism evidence="2 3">
    <name type="scientific">Brevibacillus fulvus</name>
    <dbReference type="NCBI Taxonomy" id="1125967"/>
    <lineage>
        <taxon>Bacteria</taxon>
        <taxon>Bacillati</taxon>
        <taxon>Bacillota</taxon>
        <taxon>Bacilli</taxon>
        <taxon>Bacillales</taxon>
        <taxon>Paenibacillaceae</taxon>
        <taxon>Brevibacillus</taxon>
    </lineage>
</organism>
<reference evidence="2" key="1">
    <citation type="submission" date="2021-01" db="EMBL/GenBank/DDBJ databases">
        <title>Genomic Encyclopedia of Type Strains, Phase IV (KMG-IV): sequencing the most valuable type-strain genomes for metagenomic binning, comparative biology and taxonomic classification.</title>
        <authorList>
            <person name="Goeker M."/>
        </authorList>
    </citation>
    <scope>NUCLEOTIDE SEQUENCE</scope>
    <source>
        <strain evidence="2">DSM 25523</strain>
    </source>
</reference>
<dbReference type="InterPro" id="IPR037026">
    <property type="entry name" value="Vgr_OB-fold_dom_sf"/>
</dbReference>
<evidence type="ECO:0000259" key="1">
    <source>
        <dbReference type="Pfam" id="PF04717"/>
    </source>
</evidence>
<evidence type="ECO:0000313" key="3">
    <source>
        <dbReference type="Proteomes" id="UP000717624"/>
    </source>
</evidence>
<proteinExistence type="predicted"/>
<gene>
    <name evidence="2" type="ORF">JOD01_003911</name>
</gene>
<dbReference type="InterPro" id="IPR006531">
    <property type="entry name" value="Gp5/Vgr_OB"/>
</dbReference>
<name>A0A939BWA9_9BACL</name>
<evidence type="ECO:0000313" key="2">
    <source>
        <dbReference type="EMBL" id="MBM7592249.1"/>
    </source>
</evidence>